<sequence length="118" mass="13594">MAKYGTPEIFNSDQGSQFTGTAFTEALLDAKVRISMDDRSRWIDNRMIERQWRSLNRRSAQRNTNASIWTPSRPARRSAMKMAVWISYYNETRPHSSRGLLTPAKAQDTLDQLLKAVT</sequence>
<dbReference type="Pfam" id="PF13683">
    <property type="entry name" value="rve_3"/>
    <property type="match status" value="1"/>
</dbReference>
<dbReference type="PROSITE" id="PS50994">
    <property type="entry name" value="INTEGRASE"/>
    <property type="match status" value="1"/>
</dbReference>
<dbReference type="InterPro" id="IPR012337">
    <property type="entry name" value="RNaseH-like_sf"/>
</dbReference>
<dbReference type="GO" id="GO:0003676">
    <property type="term" value="F:nucleic acid binding"/>
    <property type="evidence" value="ECO:0007669"/>
    <property type="project" value="InterPro"/>
</dbReference>
<dbReference type="Gene3D" id="3.30.420.10">
    <property type="entry name" value="Ribonuclease H-like superfamily/Ribonuclease H"/>
    <property type="match status" value="1"/>
</dbReference>
<evidence type="ECO:0000259" key="1">
    <source>
        <dbReference type="PROSITE" id="PS50994"/>
    </source>
</evidence>
<keyword evidence="3" id="KW-1185">Reference proteome</keyword>
<accession>A0A844HIA3</accession>
<dbReference type="SUPFAM" id="SSF53098">
    <property type="entry name" value="Ribonuclease H-like"/>
    <property type="match status" value="1"/>
</dbReference>
<name>A0A844HIA3_9RHOB</name>
<protein>
    <submittedName>
        <fullName evidence="2">Transposase</fullName>
    </submittedName>
</protein>
<evidence type="ECO:0000313" key="2">
    <source>
        <dbReference type="EMBL" id="MTH58077.1"/>
    </source>
</evidence>
<dbReference type="AlphaFoldDB" id="A0A844HIA3"/>
<gene>
    <name evidence="2" type="ORF">GL300_02505</name>
</gene>
<dbReference type="InterPro" id="IPR001584">
    <property type="entry name" value="Integrase_cat-core"/>
</dbReference>
<comment type="caution">
    <text evidence="2">The sequence shown here is derived from an EMBL/GenBank/DDBJ whole genome shotgun (WGS) entry which is preliminary data.</text>
</comment>
<evidence type="ECO:0000313" key="3">
    <source>
        <dbReference type="Proteomes" id="UP000449846"/>
    </source>
</evidence>
<organism evidence="2 3">
    <name type="scientific">Paracoccus litorisediminis</name>
    <dbReference type="NCBI Taxonomy" id="2006130"/>
    <lineage>
        <taxon>Bacteria</taxon>
        <taxon>Pseudomonadati</taxon>
        <taxon>Pseudomonadota</taxon>
        <taxon>Alphaproteobacteria</taxon>
        <taxon>Rhodobacterales</taxon>
        <taxon>Paracoccaceae</taxon>
        <taxon>Paracoccus</taxon>
    </lineage>
</organism>
<feature type="domain" description="Integrase catalytic" evidence="1">
    <location>
        <begin position="1"/>
        <end position="111"/>
    </location>
</feature>
<dbReference type="OrthoDB" id="9814072at2"/>
<dbReference type="InterPro" id="IPR036397">
    <property type="entry name" value="RNaseH_sf"/>
</dbReference>
<dbReference type="EMBL" id="WMIG01000001">
    <property type="protein sequence ID" value="MTH58077.1"/>
    <property type="molecule type" value="Genomic_DNA"/>
</dbReference>
<dbReference type="GO" id="GO:0015074">
    <property type="term" value="P:DNA integration"/>
    <property type="evidence" value="ECO:0007669"/>
    <property type="project" value="InterPro"/>
</dbReference>
<dbReference type="Proteomes" id="UP000449846">
    <property type="component" value="Unassembled WGS sequence"/>
</dbReference>
<reference evidence="2 3" key="1">
    <citation type="submission" date="2019-11" db="EMBL/GenBank/DDBJ databases">
        <authorList>
            <person name="Dong K."/>
        </authorList>
    </citation>
    <scope>NUCLEOTIDE SEQUENCE [LARGE SCALE GENOMIC DNA]</scope>
    <source>
        <strain evidence="2 3">NBRC 112902</strain>
    </source>
</reference>
<proteinExistence type="predicted"/>